<gene>
    <name evidence="1" type="ORF">BpHYR1_003421</name>
</gene>
<dbReference type="EMBL" id="REGN01003705">
    <property type="protein sequence ID" value="RNA21252.1"/>
    <property type="molecule type" value="Genomic_DNA"/>
</dbReference>
<reference evidence="1 2" key="1">
    <citation type="journal article" date="2018" name="Sci. Rep.">
        <title>Genomic signatures of local adaptation to the degree of environmental predictability in rotifers.</title>
        <authorList>
            <person name="Franch-Gras L."/>
            <person name="Hahn C."/>
            <person name="Garcia-Roger E.M."/>
            <person name="Carmona M.J."/>
            <person name="Serra M."/>
            <person name="Gomez A."/>
        </authorList>
    </citation>
    <scope>NUCLEOTIDE SEQUENCE [LARGE SCALE GENOMIC DNA]</scope>
    <source>
        <strain evidence="1">HYR1</strain>
    </source>
</reference>
<sequence length="369" mass="43963">MMNFRSKLDRKHRFQFCSQPCKKNILNLYPLSGKNLRAKKLINSFEKELMLHPVLYNNLIESILVENGKEKTLINLDSEVYIRNFKSNDEDEDDNKMITKLFEPNEIASSRKEFQSKTSLFSGLKNALLKKDITITEPPKSKSEVKLRVYTREHFEWLFKQNKKQNFYKQQNMTLPRSGQVMDKKKELNLEQKIKEFCKWAELNYDCKELELDAITLMKIFLVNYDKGPLIWAPINLQEINRKEFKLDLEDNFNSDSDDSSSEKLSLMLKKKLNEKKSDSVQNNNLKSNLERRNNYGKWYLPKKYWSKSCTQGVKSDKNQMKRNDKASSKLYKSNGVKLFHDFFTKNKKERIPYFLKQYKRKNILSEKD</sequence>
<accession>A0A3M7RCD5</accession>
<name>A0A3M7RCD5_BRAPC</name>
<proteinExistence type="predicted"/>
<evidence type="ECO:0000313" key="2">
    <source>
        <dbReference type="Proteomes" id="UP000276133"/>
    </source>
</evidence>
<comment type="caution">
    <text evidence="1">The sequence shown here is derived from an EMBL/GenBank/DDBJ whole genome shotgun (WGS) entry which is preliminary data.</text>
</comment>
<organism evidence="1 2">
    <name type="scientific">Brachionus plicatilis</name>
    <name type="common">Marine rotifer</name>
    <name type="synonym">Brachionus muelleri</name>
    <dbReference type="NCBI Taxonomy" id="10195"/>
    <lineage>
        <taxon>Eukaryota</taxon>
        <taxon>Metazoa</taxon>
        <taxon>Spiralia</taxon>
        <taxon>Gnathifera</taxon>
        <taxon>Rotifera</taxon>
        <taxon>Eurotatoria</taxon>
        <taxon>Monogononta</taxon>
        <taxon>Pseudotrocha</taxon>
        <taxon>Ploima</taxon>
        <taxon>Brachionidae</taxon>
        <taxon>Brachionus</taxon>
    </lineage>
</organism>
<keyword evidence="2" id="KW-1185">Reference proteome</keyword>
<dbReference type="AlphaFoldDB" id="A0A3M7RCD5"/>
<dbReference type="Proteomes" id="UP000276133">
    <property type="component" value="Unassembled WGS sequence"/>
</dbReference>
<protein>
    <submittedName>
        <fullName evidence="1">Uncharacterized protein</fullName>
    </submittedName>
</protein>
<dbReference type="OrthoDB" id="10521385at2759"/>
<evidence type="ECO:0000313" key="1">
    <source>
        <dbReference type="EMBL" id="RNA21252.1"/>
    </source>
</evidence>